<sequence length="482" mass="54290">MGILGPEVIAKPVDPDAAIEFWRQRAKLTDAEAKALGAGAKQRAFYVSGLARRDLVQLVSDGIQAALENGETLADFKGRIAGAIAAEGWHGYRVENIFRTNMQTAYAAGRYKKMQAVKASRPYWQYLAILDKRTRPGHAILHLLVYPADHEFWAANYPPNGFRCRCGVRTLSARQVRSMGLDVQTNMPGPGVYTDPKTGMEYFVHFPGADKGFRSNPGKDWLDGLDLKKYPDLTPKSYEEQRGKGIIKSVSTNEELAKQIHDHASPFMANGAVRNVAFDRESYFMATNSRGNFWISQRDFSMEGGTFNPAANLKNAWNKIAKGEQLTFHEEYSVESLWHEIVHNRQTPTNAGGQNTVSRRMMETVTQWVARRTYPRFMEALGGKATHQAKVLKDGYGYKGYIRNFDRLLEVLGVADNPEALAYFEEVCRTQDRKSYLTAITDYLSRNGKAKANKSTIREVLGKTNYSEGAFDQWLGFYKLTE</sequence>
<evidence type="ECO:0000313" key="2">
    <source>
        <dbReference type="EMBL" id="DAD78580.1"/>
    </source>
</evidence>
<protein>
    <submittedName>
        <fullName evidence="2">Minor capsid component</fullName>
    </submittedName>
</protein>
<name>A0A8S5M8N8_9CAUD</name>
<accession>A0A8S5M8N8</accession>
<evidence type="ECO:0000259" key="1">
    <source>
        <dbReference type="Pfam" id="PF04233"/>
    </source>
</evidence>
<proteinExistence type="predicted"/>
<dbReference type="NCBIfam" id="TIGR01641">
    <property type="entry name" value="phageSPP1_gp7"/>
    <property type="match status" value="1"/>
</dbReference>
<organism evidence="2">
    <name type="scientific">Myoviridae sp. ctA1z6</name>
    <dbReference type="NCBI Taxonomy" id="2826627"/>
    <lineage>
        <taxon>Viruses</taxon>
        <taxon>Duplodnaviria</taxon>
        <taxon>Heunggongvirae</taxon>
        <taxon>Uroviricota</taxon>
        <taxon>Caudoviricetes</taxon>
    </lineage>
</organism>
<dbReference type="Pfam" id="PF04233">
    <property type="entry name" value="Phage_Mu_F"/>
    <property type="match status" value="1"/>
</dbReference>
<feature type="domain" description="Phage head morphogenesis" evidence="1">
    <location>
        <begin position="59"/>
        <end position="168"/>
    </location>
</feature>
<reference evidence="2" key="1">
    <citation type="journal article" date="2021" name="Proc. Natl. Acad. Sci. U.S.A.">
        <title>A Catalog of Tens of Thousands of Viruses from Human Metagenomes Reveals Hidden Associations with Chronic Diseases.</title>
        <authorList>
            <person name="Tisza M.J."/>
            <person name="Buck C.B."/>
        </authorList>
    </citation>
    <scope>NUCLEOTIDE SEQUENCE</scope>
    <source>
        <strain evidence="2">CtA1z6</strain>
    </source>
</reference>
<dbReference type="InterPro" id="IPR006528">
    <property type="entry name" value="Phage_head_morphogenesis_dom"/>
</dbReference>
<dbReference type="EMBL" id="BK014847">
    <property type="protein sequence ID" value="DAD78580.1"/>
    <property type="molecule type" value="Genomic_DNA"/>
</dbReference>